<dbReference type="STRING" id="349307.Mthe_1654"/>
<dbReference type="Pfam" id="PF02007">
    <property type="entry name" value="MtrH"/>
    <property type="match status" value="1"/>
</dbReference>
<reference evidence="4 5" key="1">
    <citation type="submission" date="2006-10" db="EMBL/GenBank/DDBJ databases">
        <title>Complete sequence of Methanosaeta thermophila PT.</title>
        <authorList>
            <consortium name="US DOE Joint Genome Institute"/>
            <person name="Copeland A."/>
            <person name="Lucas S."/>
            <person name="Lapidus A."/>
            <person name="Barry K."/>
            <person name="Detter J.C."/>
            <person name="Glavina del Rio T."/>
            <person name="Hammon N."/>
            <person name="Israni S."/>
            <person name="Pitluck S."/>
            <person name="Chain P."/>
            <person name="Malfatti S."/>
            <person name="Shin M."/>
            <person name="Vergez L."/>
            <person name="Schmutz J."/>
            <person name="Larimer F."/>
            <person name="Land M."/>
            <person name="Hauser L."/>
            <person name="Kyrpides N."/>
            <person name="Kim E."/>
            <person name="Smith K.S."/>
            <person name="Ingram-Smith C."/>
            <person name="Richardson P."/>
        </authorList>
    </citation>
    <scope>NUCLEOTIDE SEQUENCE [LARGE SCALE GENOMIC DNA]</scope>
    <source>
        <strain evidence="5">DSM 6194 / JCM 14653 / NBRC 101360 / PT</strain>
    </source>
</reference>
<keyword evidence="5" id="KW-1185">Reference proteome</keyword>
<accession>A0B9P7</accession>
<dbReference type="HOGENOM" id="CLU_048697_0_0_2"/>
<dbReference type="GO" id="GO:0008168">
    <property type="term" value="F:methyltransferase activity"/>
    <property type="evidence" value="ECO:0007669"/>
    <property type="project" value="UniProtKB-KW"/>
</dbReference>
<evidence type="ECO:0000313" key="4">
    <source>
        <dbReference type="EMBL" id="ABK15421.1"/>
    </source>
</evidence>
<dbReference type="OrthoDB" id="18811at2157"/>
<gene>
    <name evidence="4" type="ordered locus">Mthe_1654</name>
</gene>
<dbReference type="InterPro" id="IPR028342">
    <property type="entry name" value="MtrH"/>
</dbReference>
<dbReference type="RefSeq" id="WP_011696799.1">
    <property type="nucleotide sequence ID" value="NC_008553.1"/>
</dbReference>
<dbReference type="InterPro" id="IPR023467">
    <property type="entry name" value="MeTrfase_MtrH/MtxH"/>
</dbReference>
<protein>
    <submittedName>
        <fullName evidence="4">Tetrahydromethanopterin S-methyltransferase, MtrH subunit</fullName>
    </submittedName>
</protein>
<evidence type="ECO:0000256" key="1">
    <source>
        <dbReference type="ARBA" id="ARBA00006230"/>
    </source>
</evidence>
<proteinExistence type="inferred from homology"/>
<dbReference type="GO" id="GO:0032259">
    <property type="term" value="P:methylation"/>
    <property type="evidence" value="ECO:0007669"/>
    <property type="project" value="UniProtKB-KW"/>
</dbReference>
<dbReference type="KEGG" id="mtp:Mthe_1654"/>
<name>A0B9P7_METTP</name>
<dbReference type="EMBL" id="CP000477">
    <property type="protein sequence ID" value="ABK15421.1"/>
    <property type="molecule type" value="Genomic_DNA"/>
</dbReference>
<dbReference type="AlphaFoldDB" id="A0B9P7"/>
<dbReference type="GeneID" id="4462650"/>
<dbReference type="SUPFAM" id="SSF51717">
    <property type="entry name" value="Dihydropteroate synthetase-like"/>
    <property type="match status" value="1"/>
</dbReference>
<evidence type="ECO:0000256" key="3">
    <source>
        <dbReference type="ARBA" id="ARBA00022679"/>
    </source>
</evidence>
<comment type="similarity">
    <text evidence="1">Belongs to the MtrH family.</text>
</comment>
<keyword evidence="3 4" id="KW-0808">Transferase</keyword>
<dbReference type="PIRSF" id="PIRSF004960">
    <property type="entry name" value="MtrH_MtxH"/>
    <property type="match status" value="1"/>
</dbReference>
<dbReference type="Gene3D" id="3.20.20.20">
    <property type="entry name" value="Dihydropteroate synthase-like"/>
    <property type="match status" value="1"/>
</dbReference>
<dbReference type="Proteomes" id="UP000000674">
    <property type="component" value="Chromosome"/>
</dbReference>
<dbReference type="NCBIfam" id="TIGR01114">
    <property type="entry name" value="mtrH"/>
    <property type="match status" value="1"/>
</dbReference>
<dbReference type="GO" id="GO:0006730">
    <property type="term" value="P:one-carbon metabolic process"/>
    <property type="evidence" value="ECO:0007669"/>
    <property type="project" value="InterPro"/>
</dbReference>
<sequence>MFRFARDQSVINIAGLRIGGQPGELPTALAGTIFYHGHSIVSDEERGIFDAKRAEELINRQVEISEVTGNPGVLHIFASTRRAFERYLDFIDPIWNGPLIIDSSDPKTRGEMAIHVTEVGYADRTIYNSIGLASTEKEMGLLRESDIDSAILLAFSPNASSVESRMDLLRRDGGLLAIASNAGINNMLLDPGVAPLGSGAGAALRFAIVAKAKLGLPICSGMHNAASSWEWLRSRDKDMRRSCDASASALAASFCASLVLYGPIENARIIFPAVAMTDIMISEALEEMEVWPVWSHPRNKMV</sequence>
<evidence type="ECO:0000313" key="5">
    <source>
        <dbReference type="Proteomes" id="UP000000674"/>
    </source>
</evidence>
<evidence type="ECO:0000256" key="2">
    <source>
        <dbReference type="ARBA" id="ARBA00022603"/>
    </source>
</evidence>
<dbReference type="InterPro" id="IPR011005">
    <property type="entry name" value="Dihydropteroate_synth-like_sf"/>
</dbReference>
<keyword evidence="2 4" id="KW-0489">Methyltransferase</keyword>
<organism evidence="4 5">
    <name type="scientific">Methanothrix thermoacetophila (strain DSM 6194 / JCM 14653 / NBRC 101360 / PT)</name>
    <name type="common">Methanosaeta thermophila</name>
    <dbReference type="NCBI Taxonomy" id="349307"/>
    <lineage>
        <taxon>Archaea</taxon>
        <taxon>Methanobacteriati</taxon>
        <taxon>Methanobacteriota</taxon>
        <taxon>Stenosarchaea group</taxon>
        <taxon>Methanomicrobia</taxon>
        <taxon>Methanotrichales</taxon>
        <taxon>Methanotrichaceae</taxon>
        <taxon>Methanothrix</taxon>
    </lineage>
</organism>